<proteinExistence type="predicted"/>
<dbReference type="EMBL" id="GBXM01098814">
    <property type="protein sequence ID" value="JAH09763.1"/>
    <property type="molecule type" value="Transcribed_RNA"/>
</dbReference>
<protein>
    <submittedName>
        <fullName evidence="1">Uncharacterized protein</fullName>
    </submittedName>
</protein>
<accession>A0A0E9Q0X9</accession>
<evidence type="ECO:0000313" key="1">
    <source>
        <dbReference type="EMBL" id="JAH09763.1"/>
    </source>
</evidence>
<reference evidence="1" key="1">
    <citation type="submission" date="2014-11" db="EMBL/GenBank/DDBJ databases">
        <authorList>
            <person name="Amaro Gonzalez C."/>
        </authorList>
    </citation>
    <scope>NUCLEOTIDE SEQUENCE</scope>
</reference>
<organism evidence="1">
    <name type="scientific">Anguilla anguilla</name>
    <name type="common">European freshwater eel</name>
    <name type="synonym">Muraena anguilla</name>
    <dbReference type="NCBI Taxonomy" id="7936"/>
    <lineage>
        <taxon>Eukaryota</taxon>
        <taxon>Metazoa</taxon>
        <taxon>Chordata</taxon>
        <taxon>Craniata</taxon>
        <taxon>Vertebrata</taxon>
        <taxon>Euteleostomi</taxon>
        <taxon>Actinopterygii</taxon>
        <taxon>Neopterygii</taxon>
        <taxon>Teleostei</taxon>
        <taxon>Anguilliformes</taxon>
        <taxon>Anguillidae</taxon>
        <taxon>Anguilla</taxon>
    </lineage>
</organism>
<name>A0A0E9Q0X9_ANGAN</name>
<reference evidence="1" key="2">
    <citation type="journal article" date="2015" name="Fish Shellfish Immunol.">
        <title>Early steps in the European eel (Anguilla anguilla)-Vibrio vulnificus interaction in the gills: Role of the RtxA13 toxin.</title>
        <authorList>
            <person name="Callol A."/>
            <person name="Pajuelo D."/>
            <person name="Ebbesson L."/>
            <person name="Teles M."/>
            <person name="MacKenzie S."/>
            <person name="Amaro C."/>
        </authorList>
    </citation>
    <scope>NUCLEOTIDE SEQUENCE</scope>
</reference>
<sequence>MNILKSIYLSKQRPSQRKKEALNEPIHPCVSLQTKGIFFSHSLTSVSTAFIE</sequence>
<dbReference type="AlphaFoldDB" id="A0A0E9Q0X9"/>